<dbReference type="Pfam" id="PF07798">
    <property type="entry name" value="CCDC90-like"/>
    <property type="match status" value="2"/>
</dbReference>
<keyword evidence="6" id="KW-0496">Mitochondrion</keyword>
<dbReference type="PANTHER" id="PTHR14360:SF1">
    <property type="entry name" value="PROTEIN FMP32, MITOCHONDRIAL"/>
    <property type="match status" value="1"/>
</dbReference>
<dbReference type="InterPro" id="IPR024461">
    <property type="entry name" value="CCDC90-like"/>
</dbReference>
<dbReference type="PANTHER" id="PTHR14360">
    <property type="entry name" value="PROTEIN FMP32, MITOCHONDRIAL"/>
    <property type="match status" value="1"/>
</dbReference>
<evidence type="ECO:0000256" key="3">
    <source>
        <dbReference type="ARBA" id="ARBA00022692"/>
    </source>
</evidence>
<evidence type="ECO:0000256" key="2">
    <source>
        <dbReference type="ARBA" id="ARBA00004370"/>
    </source>
</evidence>
<keyword evidence="7" id="KW-0472">Membrane</keyword>
<evidence type="ECO:0000313" key="8">
    <source>
        <dbReference type="EMBL" id="QSL65276.1"/>
    </source>
</evidence>
<dbReference type="GO" id="GO:0016020">
    <property type="term" value="C:membrane"/>
    <property type="evidence" value="ECO:0007669"/>
    <property type="project" value="UniProtKB-SubCell"/>
</dbReference>
<gene>
    <name evidence="8" type="ORF">MERGE_002585</name>
</gene>
<dbReference type="GO" id="GO:0005739">
    <property type="term" value="C:mitochondrion"/>
    <property type="evidence" value="ECO:0007669"/>
    <property type="project" value="UniProtKB-SubCell"/>
</dbReference>
<evidence type="ECO:0000256" key="7">
    <source>
        <dbReference type="ARBA" id="ARBA00023136"/>
    </source>
</evidence>
<keyword evidence="4" id="KW-1133">Transmembrane helix</keyword>
<dbReference type="AlphaFoldDB" id="A0A899FXS8"/>
<keyword evidence="5" id="KW-0175">Coiled coil</keyword>
<evidence type="ECO:0000256" key="4">
    <source>
        <dbReference type="ARBA" id="ARBA00022989"/>
    </source>
</evidence>
<keyword evidence="9" id="KW-1185">Reference proteome</keyword>
<reference evidence="8" key="1">
    <citation type="submission" date="2020-06" db="EMBL/GenBank/DDBJ databases">
        <title>Genomes of multiple members of Pneumocystis genus reveal paths to human pathogen Pneumocystis jirovecii.</title>
        <authorList>
            <person name="Cisse O.H."/>
            <person name="Ma L."/>
            <person name="Dekker J."/>
            <person name="Khil P."/>
            <person name="Jo J."/>
            <person name="Brenchley J."/>
            <person name="Blair R."/>
            <person name="Pahar B."/>
            <person name="Chabe M."/>
            <person name="Van Rompay K.A."/>
            <person name="Keesler R."/>
            <person name="Sukura A."/>
            <person name="Hirsch V."/>
            <person name="Kutty G."/>
            <person name="Liu Y."/>
            <person name="Peng L."/>
            <person name="Chen J."/>
            <person name="Song J."/>
            <person name="Weissenbacher-Lang C."/>
            <person name="Xu J."/>
            <person name="Upham N.S."/>
            <person name="Stajich J.E."/>
            <person name="Cuomo C.A."/>
            <person name="Cushion M.T."/>
            <person name="Kovacs J.A."/>
        </authorList>
    </citation>
    <scope>NUCLEOTIDE SEQUENCE</scope>
    <source>
        <strain evidence="8">2A</strain>
    </source>
</reference>
<dbReference type="Proteomes" id="UP000663699">
    <property type="component" value="Chromosome 5"/>
</dbReference>
<dbReference type="GO" id="GO:0033617">
    <property type="term" value="P:mitochondrial respiratory chain complex IV assembly"/>
    <property type="evidence" value="ECO:0007669"/>
    <property type="project" value="TreeGrafter"/>
</dbReference>
<dbReference type="EMBL" id="CP054536">
    <property type="protein sequence ID" value="QSL65276.1"/>
    <property type="molecule type" value="Genomic_DNA"/>
</dbReference>
<evidence type="ECO:0008006" key="10">
    <source>
        <dbReference type="Google" id="ProtNLM"/>
    </source>
</evidence>
<evidence type="ECO:0000313" key="9">
    <source>
        <dbReference type="Proteomes" id="UP000663699"/>
    </source>
</evidence>
<dbReference type="Gene3D" id="1.20.5.340">
    <property type="match status" value="1"/>
</dbReference>
<sequence>MIHWKHRVYGAFQAVHTAPKPAGFFIPPFCRFSAQTYRARKYFDTLQLVEQLEREGFTKQQSLTIMQALHTVLEENFYDLTRTMVTKEEQERNFSKSLSRGRLNKYNGLKISYTQKEEFSQLRSELQALGKNDLASTRQDCDRIATNIEKLKGIFREEINHTLANVRLDLNLEKGRIREQNTVLELKIKETDTRIENEINNMKTQVEAIKLQIFQWLVGIITGGGALGKHR</sequence>
<dbReference type="OrthoDB" id="889336at2759"/>
<proteinExistence type="predicted"/>
<evidence type="ECO:0000256" key="1">
    <source>
        <dbReference type="ARBA" id="ARBA00004173"/>
    </source>
</evidence>
<organism evidence="8 9">
    <name type="scientific">Pneumocystis wakefieldiae</name>
    <dbReference type="NCBI Taxonomy" id="38082"/>
    <lineage>
        <taxon>Eukaryota</taxon>
        <taxon>Fungi</taxon>
        <taxon>Dikarya</taxon>
        <taxon>Ascomycota</taxon>
        <taxon>Taphrinomycotina</taxon>
        <taxon>Pneumocystomycetes</taxon>
        <taxon>Pneumocystaceae</taxon>
        <taxon>Pneumocystis</taxon>
    </lineage>
</organism>
<evidence type="ECO:0000256" key="6">
    <source>
        <dbReference type="ARBA" id="ARBA00023128"/>
    </source>
</evidence>
<name>A0A899FXS8_9ASCO</name>
<protein>
    <recommendedName>
        <fullName evidence="10">DUF1640 domain-containing protein</fullName>
    </recommendedName>
</protein>
<keyword evidence="3" id="KW-0812">Transmembrane</keyword>
<accession>A0A899FXS8</accession>
<comment type="subcellular location">
    <subcellularLocation>
        <location evidence="2">Membrane</location>
    </subcellularLocation>
    <subcellularLocation>
        <location evidence="1">Mitochondrion</location>
    </subcellularLocation>
</comment>
<evidence type="ECO:0000256" key="5">
    <source>
        <dbReference type="ARBA" id="ARBA00023054"/>
    </source>
</evidence>